<dbReference type="GO" id="GO:0140359">
    <property type="term" value="F:ABC-type transporter activity"/>
    <property type="evidence" value="ECO:0007669"/>
    <property type="project" value="InterPro"/>
</dbReference>
<feature type="transmembrane region" description="Helical" evidence="1">
    <location>
        <begin position="255"/>
        <end position="276"/>
    </location>
</feature>
<dbReference type="Pfam" id="PF12679">
    <property type="entry name" value="ABC2_membrane_2"/>
    <property type="match status" value="1"/>
</dbReference>
<dbReference type="EMBL" id="JACHBQ010000001">
    <property type="protein sequence ID" value="MBB5641937.1"/>
    <property type="molecule type" value="Genomic_DNA"/>
</dbReference>
<gene>
    <name evidence="2" type="ORF">BJ997_002485</name>
</gene>
<evidence type="ECO:0000313" key="3">
    <source>
        <dbReference type="Proteomes" id="UP000561726"/>
    </source>
</evidence>
<keyword evidence="1" id="KW-0812">Transmembrane</keyword>
<comment type="caution">
    <text evidence="2">The sequence shown here is derived from an EMBL/GenBank/DDBJ whole genome shotgun (WGS) entry which is preliminary data.</text>
</comment>
<keyword evidence="1" id="KW-1133">Transmembrane helix</keyword>
<feature type="transmembrane region" description="Helical" evidence="1">
    <location>
        <begin position="138"/>
        <end position="163"/>
    </location>
</feature>
<feature type="transmembrane region" description="Helical" evidence="1">
    <location>
        <begin position="36"/>
        <end position="54"/>
    </location>
</feature>
<name>A0A7W8ZXG0_9MICO</name>
<sequence>MTQPVLRPRPLRAIPTVQRARFPLFSKVFSDSWRSLLAWSLGLVAAASLYLPIYPSMGGSAQMQDLIDTLPKELVRSLNYDQIGTGPGYAQATIFGLIAYLLLGIAVISWGAAALGGDEESGQLELTLAHAVTRVQVAVARFAALAVKVLALSLFLGALVLFWNSPAQLDIDAVNLLGTCLLFAGLILLSGTAALLCGAVGGRRVWGVGGGAFVAVLGYVLNALGNQSADLEWLHALSPYNWVFGHNPLSNGADWATVGLLFAASVVLAVATALVVRQRDVGV</sequence>
<reference evidence="2 3" key="1">
    <citation type="submission" date="2020-08" db="EMBL/GenBank/DDBJ databases">
        <title>Sequencing the genomes of 1000 actinobacteria strains.</title>
        <authorList>
            <person name="Klenk H.-P."/>
        </authorList>
    </citation>
    <scope>NUCLEOTIDE SEQUENCE [LARGE SCALE GENOMIC DNA]</scope>
    <source>
        <strain evidence="2 3">DSM 21065</strain>
    </source>
</reference>
<feature type="transmembrane region" description="Helical" evidence="1">
    <location>
        <begin position="205"/>
        <end position="224"/>
    </location>
</feature>
<dbReference type="Proteomes" id="UP000561726">
    <property type="component" value="Unassembled WGS sequence"/>
</dbReference>
<accession>A0A7W8ZXG0</accession>
<feature type="transmembrane region" description="Helical" evidence="1">
    <location>
        <begin position="175"/>
        <end position="198"/>
    </location>
</feature>
<dbReference type="OrthoDB" id="3686802at2"/>
<evidence type="ECO:0000256" key="1">
    <source>
        <dbReference type="SAM" id="Phobius"/>
    </source>
</evidence>
<dbReference type="AlphaFoldDB" id="A0A7W8ZXG0"/>
<dbReference type="GO" id="GO:0005886">
    <property type="term" value="C:plasma membrane"/>
    <property type="evidence" value="ECO:0007669"/>
    <property type="project" value="UniProtKB-SubCell"/>
</dbReference>
<dbReference type="RefSeq" id="WP_084141325.1">
    <property type="nucleotide sequence ID" value="NZ_JACHBQ010000001.1"/>
</dbReference>
<keyword evidence="1" id="KW-0472">Membrane</keyword>
<organism evidence="2 3">
    <name type="scientific">Cryobacterium roopkundense</name>
    <dbReference type="NCBI Taxonomy" id="1001240"/>
    <lineage>
        <taxon>Bacteria</taxon>
        <taxon>Bacillati</taxon>
        <taxon>Actinomycetota</taxon>
        <taxon>Actinomycetes</taxon>
        <taxon>Micrococcales</taxon>
        <taxon>Microbacteriaceae</taxon>
        <taxon>Cryobacterium</taxon>
    </lineage>
</organism>
<evidence type="ECO:0000313" key="2">
    <source>
        <dbReference type="EMBL" id="MBB5641937.1"/>
    </source>
</evidence>
<feature type="transmembrane region" description="Helical" evidence="1">
    <location>
        <begin position="94"/>
        <end position="117"/>
    </location>
</feature>
<proteinExistence type="predicted"/>
<protein>
    <submittedName>
        <fullName evidence="2">ABC-2 type transport system permease protein</fullName>
    </submittedName>
</protein>